<dbReference type="Proteomes" id="UP001209570">
    <property type="component" value="Unassembled WGS sequence"/>
</dbReference>
<dbReference type="AlphaFoldDB" id="A0AAD5LLM9"/>
<sequence>MASSSSSSSSLSSSAVDAEKKESDGAPQTLSDERGAAFEAARQRFAMYGRQNAHVSHYVSPSRQPPSSDSRKPTTAAADPARASPHAARRAVRFPDERADTPSAVQNTLLLQENGELALRLDDMEYHLDGVLATAAASVPATDERLLATAQSVVALARVCREDGVLQAAMKLSGATQSPVQRLRQALRLLELGPGAAAAWQAVRADDPLEDREMRPCGLLRLALAVLALTLALSAEADEVLDAGTLDLLVATLPQPPPAVPSSSSSSSFSSGAPTPTPSTERAPRSAPADAKRKTFLKRKKSGGATGADSDQPSSAAESAAVAAVGLGAASHGSRSEELRRELLELVAAGDVDAPPFLSLADVVATTLRQLLVVDSGDRSHTRFGRGVSLPHHRGHDLASATFALIRARKHQLLANGGVDTLLSLLERRLARLQAALTATVDAALSPDAELALQRVRTVLLVLDHASFLAKDVQRHMSQSDAVFRQLLALIETLSSLAWSASWRTRWRRDADPQQRLHLVVDVLLATLRVLINLSHHNADAARYLAQLHGARVLFVAFCQLWAFVEPIAGKQQELDTPTAMEERLVYDSYLLLLSAITNCVEHSPENRLALSDLDLSALACDHGLDVFRSSSVCGLLVSFFLSRVTSYVRLIELSESQDLSSAALESESWVPEDVILGGCTSLLLGCLMTDSSYHSAIILGALPDNSPRLLLRALGAFVALHSQIGALTPEVGQSVLQVEKLFNSFLYQGDVQVTTRDGAVVDTASVLAGWEGGDGAQSGSVSSSATTSLSLSLPAEERHSHDALDSSEPTDTATSAAHRSPPASAFKRRQFSRVCSSVDDSDVDSDTPEQQVSASASASPSDMAISGSMKLTTRAGSLTVAVTVTPKRSRATEKALSSRTKSSSIRRLKRTRQFVTDLEAEFMKIGSRVSQEIQAAITSREDGAVEPDEVTAKLDFSQDIFEISTPKRRRPAATPRIKKSPVASQSSPVPPLTHKRKLKPTPEKNAPAQKGKATPGDATAVFDFPE</sequence>
<feature type="compositionally biased region" description="Low complexity" evidence="1">
    <location>
        <begin position="854"/>
        <end position="865"/>
    </location>
</feature>
<dbReference type="InterPro" id="IPR011989">
    <property type="entry name" value="ARM-like"/>
</dbReference>
<evidence type="ECO:0000313" key="3">
    <source>
        <dbReference type="Proteomes" id="UP001209570"/>
    </source>
</evidence>
<evidence type="ECO:0000256" key="1">
    <source>
        <dbReference type="SAM" id="MobiDB-lite"/>
    </source>
</evidence>
<name>A0AAD5LLM9_PYTIN</name>
<dbReference type="InterPro" id="IPR039874">
    <property type="entry name" value="WAPL"/>
</dbReference>
<feature type="compositionally biased region" description="Low complexity" evidence="1">
    <location>
        <begin position="779"/>
        <end position="794"/>
    </location>
</feature>
<dbReference type="EMBL" id="JAKCXM010000091">
    <property type="protein sequence ID" value="KAJ0402975.1"/>
    <property type="molecule type" value="Genomic_DNA"/>
</dbReference>
<dbReference type="Gene3D" id="1.25.10.10">
    <property type="entry name" value="Leucine-rich Repeat Variant"/>
    <property type="match status" value="1"/>
</dbReference>
<feature type="compositionally biased region" description="Low complexity" evidence="1">
    <location>
        <begin position="261"/>
        <end position="280"/>
    </location>
</feature>
<evidence type="ECO:0000313" key="2">
    <source>
        <dbReference type="EMBL" id="KAJ0402975.1"/>
    </source>
</evidence>
<feature type="compositionally biased region" description="Polar residues" evidence="1">
    <location>
        <begin position="808"/>
        <end position="818"/>
    </location>
</feature>
<evidence type="ECO:0008006" key="4">
    <source>
        <dbReference type="Google" id="ProtNLM"/>
    </source>
</evidence>
<proteinExistence type="predicted"/>
<feature type="region of interest" description="Disordered" evidence="1">
    <location>
        <begin position="256"/>
        <end position="317"/>
    </location>
</feature>
<feature type="compositionally biased region" description="Low complexity" evidence="1">
    <location>
        <begin position="1"/>
        <end position="14"/>
    </location>
</feature>
<protein>
    <recommendedName>
        <fullName evidence="4">Wings apart-like protein C-terminal domain-containing protein</fullName>
    </recommendedName>
</protein>
<dbReference type="PANTHER" id="PTHR22100:SF13">
    <property type="entry name" value="WINGS APART-LIKE PROTEIN HOMOLOG"/>
    <property type="match status" value="1"/>
</dbReference>
<comment type="caution">
    <text evidence="2">The sequence shown here is derived from an EMBL/GenBank/DDBJ whole genome shotgun (WGS) entry which is preliminary data.</text>
</comment>
<feature type="compositionally biased region" description="Basic and acidic residues" evidence="1">
    <location>
        <begin position="796"/>
        <end position="805"/>
    </location>
</feature>
<keyword evidence="3" id="KW-1185">Reference proteome</keyword>
<feature type="region of interest" description="Disordered" evidence="1">
    <location>
        <begin position="1"/>
        <end position="38"/>
    </location>
</feature>
<organism evidence="2 3">
    <name type="scientific">Pythium insidiosum</name>
    <name type="common">Pythiosis disease agent</name>
    <dbReference type="NCBI Taxonomy" id="114742"/>
    <lineage>
        <taxon>Eukaryota</taxon>
        <taxon>Sar</taxon>
        <taxon>Stramenopiles</taxon>
        <taxon>Oomycota</taxon>
        <taxon>Peronosporomycetes</taxon>
        <taxon>Pythiales</taxon>
        <taxon>Pythiaceae</taxon>
        <taxon>Pythium</taxon>
    </lineage>
</organism>
<feature type="compositionally biased region" description="Basic residues" evidence="1">
    <location>
        <begin position="967"/>
        <end position="980"/>
    </location>
</feature>
<dbReference type="PANTHER" id="PTHR22100">
    <property type="entry name" value="WINGS APART-LIKE PROTEIN HOMOLOG"/>
    <property type="match status" value="1"/>
</dbReference>
<feature type="region of interest" description="Disordered" evidence="1">
    <location>
        <begin position="773"/>
        <end position="865"/>
    </location>
</feature>
<feature type="compositionally biased region" description="Low complexity" evidence="1">
    <location>
        <begin position="76"/>
        <end position="86"/>
    </location>
</feature>
<feature type="region of interest" description="Disordered" evidence="1">
    <location>
        <begin position="52"/>
        <end position="88"/>
    </location>
</feature>
<gene>
    <name evidence="2" type="ORF">P43SY_009232</name>
</gene>
<accession>A0AAD5LLM9</accession>
<feature type="region of interest" description="Disordered" evidence="1">
    <location>
        <begin position="961"/>
        <end position="1027"/>
    </location>
</feature>
<reference evidence="2" key="1">
    <citation type="submission" date="2021-12" db="EMBL/GenBank/DDBJ databases">
        <title>Prjna785345.</title>
        <authorList>
            <person name="Rujirawat T."/>
            <person name="Krajaejun T."/>
        </authorList>
    </citation>
    <scope>NUCLEOTIDE SEQUENCE</scope>
    <source>
        <strain evidence="2">Pi057C3</strain>
    </source>
</reference>